<dbReference type="PANTHER" id="PTHR11941">
    <property type="entry name" value="ENOYL-COA HYDRATASE-RELATED"/>
    <property type="match status" value="1"/>
</dbReference>
<dbReference type="Proteomes" id="UP000236884">
    <property type="component" value="Chromosome"/>
</dbReference>
<dbReference type="Gene3D" id="1.10.12.10">
    <property type="entry name" value="Lyase 2-enoyl-coa Hydratase, Chain A, domain 2"/>
    <property type="match status" value="1"/>
</dbReference>
<name>A0A0S3PPJ4_9BRAD</name>
<evidence type="ECO:0000256" key="1">
    <source>
        <dbReference type="ARBA" id="ARBA00005254"/>
    </source>
</evidence>
<evidence type="ECO:0000313" key="4">
    <source>
        <dbReference type="Proteomes" id="UP000236884"/>
    </source>
</evidence>
<organism evidence="3 4">
    <name type="scientific">Variibacter gotjawalensis</name>
    <dbReference type="NCBI Taxonomy" id="1333996"/>
    <lineage>
        <taxon>Bacteria</taxon>
        <taxon>Pseudomonadati</taxon>
        <taxon>Pseudomonadota</taxon>
        <taxon>Alphaproteobacteria</taxon>
        <taxon>Hyphomicrobiales</taxon>
        <taxon>Nitrobacteraceae</taxon>
        <taxon>Variibacter</taxon>
    </lineage>
</organism>
<dbReference type="Gene3D" id="3.90.226.10">
    <property type="entry name" value="2-enoyl-CoA Hydratase, Chain A, domain 1"/>
    <property type="match status" value="1"/>
</dbReference>
<dbReference type="GO" id="GO:0004300">
    <property type="term" value="F:enoyl-CoA hydratase activity"/>
    <property type="evidence" value="ECO:0007669"/>
    <property type="project" value="UniProtKB-EC"/>
</dbReference>
<gene>
    <name evidence="3" type="primary">echA8_1</name>
    <name evidence="3" type="ORF">GJW-30_1_00344</name>
</gene>
<dbReference type="PANTHER" id="PTHR11941:SF54">
    <property type="entry name" value="ENOYL-COA HYDRATASE, MITOCHONDRIAL"/>
    <property type="match status" value="1"/>
</dbReference>
<keyword evidence="4" id="KW-1185">Reference proteome</keyword>
<proteinExistence type="inferred from homology"/>
<dbReference type="SUPFAM" id="SSF52096">
    <property type="entry name" value="ClpP/crotonase"/>
    <property type="match status" value="1"/>
</dbReference>
<keyword evidence="2 3" id="KW-0456">Lyase</keyword>
<dbReference type="InterPro" id="IPR001753">
    <property type="entry name" value="Enoyl-CoA_hydra/iso"/>
</dbReference>
<dbReference type="EMBL" id="AP014946">
    <property type="protein sequence ID" value="BAT57834.1"/>
    <property type="molecule type" value="Genomic_DNA"/>
</dbReference>
<dbReference type="EC" id="4.2.1.17" evidence="3"/>
<dbReference type="OrthoDB" id="7332872at2"/>
<dbReference type="KEGG" id="vgo:GJW-30_1_00344"/>
<dbReference type="RefSeq" id="WP_096350910.1">
    <property type="nucleotide sequence ID" value="NZ_AP014946.1"/>
</dbReference>
<protein>
    <submittedName>
        <fullName evidence="3">Putative enoyl-CoA hydratase echA8</fullName>
        <ecNumber evidence="3">4.2.1.17</ecNumber>
    </submittedName>
</protein>
<evidence type="ECO:0000313" key="3">
    <source>
        <dbReference type="EMBL" id="BAT57834.1"/>
    </source>
</evidence>
<sequence length="270" mass="30070">MNAQAAVADVEQSLPVFTRAGAIATLRLNRPRYLNRIQPEDLEEIDRVVTEVEKDMSIRALILTGTGRAFSAGYHLGNMAERERTEAAIEDPHEELLFEKVMNRFEKLRVPTICALNGGVYGGATDLALCCDFRLGVDTVEMFMPAARIGYHFYKSGIIRYTTRLGLNAAKKLFLTAEKIEAAEMLRIGYVEQLVPADQLMKRANELAEIIAGMAPTAVAGMKLTINDFARGELDMIAATQRNNRAQRSRDLQEGLAAFREKRKPVFTGE</sequence>
<reference evidence="3 4" key="1">
    <citation type="submission" date="2015-08" db="EMBL/GenBank/DDBJ databases">
        <title>Investigation of the bacterial diversity of lava forest soil.</title>
        <authorList>
            <person name="Lee J.S."/>
        </authorList>
    </citation>
    <scope>NUCLEOTIDE SEQUENCE [LARGE SCALE GENOMIC DNA]</scope>
    <source>
        <strain evidence="3 4">GJW-30</strain>
    </source>
</reference>
<dbReference type="InterPro" id="IPR014748">
    <property type="entry name" value="Enoyl-CoA_hydra_C"/>
</dbReference>
<evidence type="ECO:0000256" key="2">
    <source>
        <dbReference type="ARBA" id="ARBA00023239"/>
    </source>
</evidence>
<dbReference type="CDD" id="cd06558">
    <property type="entry name" value="crotonase-like"/>
    <property type="match status" value="1"/>
</dbReference>
<accession>A0A0S3PPJ4</accession>
<dbReference type="Pfam" id="PF00378">
    <property type="entry name" value="ECH_1"/>
    <property type="match status" value="1"/>
</dbReference>
<dbReference type="GO" id="GO:0006635">
    <property type="term" value="P:fatty acid beta-oxidation"/>
    <property type="evidence" value="ECO:0007669"/>
    <property type="project" value="TreeGrafter"/>
</dbReference>
<dbReference type="AlphaFoldDB" id="A0A0S3PPJ4"/>
<comment type="similarity">
    <text evidence="1">Belongs to the enoyl-CoA hydratase/isomerase family.</text>
</comment>
<dbReference type="InterPro" id="IPR029045">
    <property type="entry name" value="ClpP/crotonase-like_dom_sf"/>
</dbReference>